<gene>
    <name evidence="9" type="ORF">FHK82_18160</name>
</gene>
<evidence type="ECO:0000313" key="10">
    <source>
        <dbReference type="Proteomes" id="UP000317355"/>
    </source>
</evidence>
<dbReference type="AlphaFoldDB" id="A0A558CEQ5"/>
<dbReference type="Pfam" id="PF02780">
    <property type="entry name" value="Transketolase_C"/>
    <property type="match status" value="1"/>
</dbReference>
<dbReference type="EMBL" id="VMRY01000157">
    <property type="protein sequence ID" value="TVT47142.1"/>
    <property type="molecule type" value="Genomic_DNA"/>
</dbReference>
<dbReference type="Pfam" id="PF00676">
    <property type="entry name" value="E1_dh"/>
    <property type="match status" value="1"/>
</dbReference>
<comment type="cofactor">
    <cofactor evidence="1">
        <name>thiamine diphosphate</name>
        <dbReference type="ChEBI" id="CHEBI:58937"/>
    </cofactor>
</comment>
<keyword evidence="4" id="KW-0560">Oxidoreductase</keyword>
<dbReference type="Gene3D" id="3.40.50.920">
    <property type="match status" value="1"/>
</dbReference>
<proteinExistence type="predicted"/>
<dbReference type="EC" id="1.2.4.4" evidence="3"/>
<dbReference type="SUPFAM" id="SSF52518">
    <property type="entry name" value="Thiamin diphosphate-binding fold (THDP-binding)"/>
    <property type="match status" value="2"/>
</dbReference>
<comment type="caution">
    <text evidence="9">The sequence shown here is derived from an EMBL/GenBank/DDBJ whole genome shotgun (WGS) entry which is preliminary data.</text>
</comment>
<evidence type="ECO:0000313" key="9">
    <source>
        <dbReference type="EMBL" id="TVT47142.1"/>
    </source>
</evidence>
<reference evidence="9 10" key="1">
    <citation type="submission" date="2019-07" db="EMBL/GenBank/DDBJ databases">
        <title>The pathways for chlorine oxyanion respiration interact through the shared metabolite chlorate.</title>
        <authorList>
            <person name="Barnum T.P."/>
            <person name="Cheng Y."/>
            <person name="Hill K.A."/>
            <person name="Lucas L.N."/>
            <person name="Carlson H.K."/>
            <person name="Coates J.D."/>
        </authorList>
    </citation>
    <scope>NUCLEOTIDE SEQUENCE [LARGE SCALE GENOMIC DNA]</scope>
    <source>
        <strain evidence="9">BK-3</strain>
    </source>
</reference>
<evidence type="ECO:0000256" key="1">
    <source>
        <dbReference type="ARBA" id="ARBA00001964"/>
    </source>
</evidence>
<dbReference type="Gene3D" id="3.40.50.970">
    <property type="match status" value="2"/>
</dbReference>
<dbReference type="PANTHER" id="PTHR42980">
    <property type="entry name" value="2-OXOISOVALERATE DEHYDROGENASE SUBUNIT BETA-RELATED"/>
    <property type="match status" value="1"/>
</dbReference>
<dbReference type="GO" id="GO:0007584">
    <property type="term" value="P:response to nutrient"/>
    <property type="evidence" value="ECO:0007669"/>
    <property type="project" value="TreeGrafter"/>
</dbReference>
<dbReference type="FunFam" id="3.40.50.920:FF:000001">
    <property type="entry name" value="Pyruvate dehydrogenase E1 beta subunit"/>
    <property type="match status" value="1"/>
</dbReference>
<evidence type="ECO:0000256" key="3">
    <source>
        <dbReference type="ARBA" id="ARBA00012277"/>
    </source>
</evidence>
<organism evidence="9 10">
    <name type="scientific">Sedimenticola thiotaurini</name>
    <dbReference type="NCBI Taxonomy" id="1543721"/>
    <lineage>
        <taxon>Bacteria</taxon>
        <taxon>Pseudomonadati</taxon>
        <taxon>Pseudomonadota</taxon>
        <taxon>Gammaproteobacteria</taxon>
        <taxon>Chromatiales</taxon>
        <taxon>Sedimenticolaceae</taxon>
        <taxon>Sedimenticola</taxon>
    </lineage>
</organism>
<dbReference type="Pfam" id="PF02779">
    <property type="entry name" value="Transket_pyr"/>
    <property type="match status" value="1"/>
</dbReference>
<keyword evidence="9" id="KW-0670">Pyruvate</keyword>
<dbReference type="GO" id="GO:0003863">
    <property type="term" value="F:branched-chain 2-oxo acid dehydrogenase activity"/>
    <property type="evidence" value="ECO:0007669"/>
    <property type="project" value="UniProtKB-EC"/>
</dbReference>
<evidence type="ECO:0000256" key="6">
    <source>
        <dbReference type="ARBA" id="ARBA00082400"/>
    </source>
</evidence>
<name>A0A558CEQ5_9GAMM</name>
<dbReference type="SMART" id="SM00861">
    <property type="entry name" value="Transket_pyr"/>
    <property type="match status" value="1"/>
</dbReference>
<comment type="function">
    <text evidence="2">E1 component of the 2-oxoglutarate dehydrogenase (OGDH) complex which catalyzes the decarboxylation of 2-oxoglutarate, the first step in the conversion of 2-oxoglutarate to succinyl-CoA and CO(2).</text>
</comment>
<sequence length="704" mass="77426">MRATQKVQPISQKQSPFDNANFDWKKIAYLLFISRAMDRIEETQLVPNKEVLYQFSARGHDMAQIILGTRMTGLHDALAGYYRSRPLMLSLGMSFEDAMAGPLMRAGGYSDGRDIGVVHNLPNLNGPCGLPMSGGVGAQYTPVAGWAQSIHYYQRVLKETSYSGCIAVAHGGEASTATSGFWSSLTIATTMKLPMLFYVEDNGYGISVTSEKQTPGKNIAANLAAFKNLTIFDGDGSDPAEASLFIDQALSHLRADQGPVLLRLRVPRLSGHSAQDTQAYKTTEQIREEQSRDPLPKLKAYLLDHLMTETEWINLEKKAEQDVAEALEKAKLRPVPETHDILQHVFCETRQDGSLDIQSQGGLAPRGISFPSSSNIPQPEPTRINMVSAIRRTLDYELTTNNRLLLFGEDVAAKGGVHAVTMGLAEKHGDERVFDTSLSEEGIIGRSIGMAQAGLMPVPEIQFRKYADPAEEQLNDTGTMRWRTKNRFAAPMVVRIAGGFFKCGDPWHSQCQEVKWAHAIGWQVAMPSNAEDAVGLLRTALRSNNPTIFFEHRAMLDDAWARRPYPGDQYVIPFGKATTVTAGTDLTIVTWGAMVPRCEAAAKQFPGKVEVIDLRTISPWDKTAVVTSVTKTSRCLIVHEDNITAGFGAEIVATLSEEVFFELDAPIKRLAMPDIPSPHSPVLLNTVLPGENKIVETIAELLEI</sequence>
<dbReference type="PANTHER" id="PTHR42980:SF1">
    <property type="entry name" value="2-OXOISOVALERATE DEHYDROGENASE SUBUNIT BETA, MITOCHONDRIAL"/>
    <property type="match status" value="1"/>
</dbReference>
<dbReference type="GO" id="GO:0009083">
    <property type="term" value="P:branched-chain amino acid catabolic process"/>
    <property type="evidence" value="ECO:0007669"/>
    <property type="project" value="TreeGrafter"/>
</dbReference>
<evidence type="ECO:0000259" key="8">
    <source>
        <dbReference type="SMART" id="SM00861"/>
    </source>
</evidence>
<feature type="compositionally biased region" description="Polar residues" evidence="7">
    <location>
        <begin position="273"/>
        <end position="283"/>
    </location>
</feature>
<dbReference type="InterPro" id="IPR005475">
    <property type="entry name" value="Transketolase-like_Pyr-bd"/>
</dbReference>
<feature type="domain" description="Transketolase-like pyrimidine-binding" evidence="8">
    <location>
        <begin position="384"/>
        <end position="558"/>
    </location>
</feature>
<protein>
    <recommendedName>
        <fullName evidence="3">3-methyl-2-oxobutanoate dehydrogenase (2-methylpropanoyl-transferring)</fullName>
        <ecNumber evidence="3">1.2.4.4</ecNumber>
    </recommendedName>
    <alternativeName>
        <fullName evidence="6">Branched-chain alpha-keto acid dehydrogenase E1 component beta chain</fullName>
    </alternativeName>
</protein>
<keyword evidence="5" id="KW-0786">Thiamine pyrophosphate</keyword>
<feature type="region of interest" description="Disordered" evidence="7">
    <location>
        <begin position="273"/>
        <end position="292"/>
    </location>
</feature>
<dbReference type="InterPro" id="IPR001017">
    <property type="entry name" value="DH_E1"/>
</dbReference>
<evidence type="ECO:0000256" key="2">
    <source>
        <dbReference type="ARBA" id="ARBA00003906"/>
    </source>
</evidence>
<evidence type="ECO:0000256" key="5">
    <source>
        <dbReference type="ARBA" id="ARBA00023052"/>
    </source>
</evidence>
<dbReference type="Proteomes" id="UP000317355">
    <property type="component" value="Unassembled WGS sequence"/>
</dbReference>
<dbReference type="SUPFAM" id="SSF52922">
    <property type="entry name" value="TK C-terminal domain-like"/>
    <property type="match status" value="1"/>
</dbReference>
<evidence type="ECO:0000256" key="4">
    <source>
        <dbReference type="ARBA" id="ARBA00023002"/>
    </source>
</evidence>
<accession>A0A558CEQ5</accession>
<evidence type="ECO:0000256" key="7">
    <source>
        <dbReference type="SAM" id="MobiDB-lite"/>
    </source>
</evidence>
<dbReference type="InterPro" id="IPR033248">
    <property type="entry name" value="Transketolase_C"/>
</dbReference>
<dbReference type="InterPro" id="IPR029061">
    <property type="entry name" value="THDP-binding"/>
</dbReference>
<dbReference type="InterPro" id="IPR009014">
    <property type="entry name" value="Transketo_C/PFOR_II"/>
</dbReference>